<gene>
    <name evidence="2" type="ORF">SMN809_LOCUS85691</name>
</gene>
<evidence type="ECO:0000256" key="1">
    <source>
        <dbReference type="SAM" id="Phobius"/>
    </source>
</evidence>
<comment type="caution">
    <text evidence="2">The sequence shown here is derived from an EMBL/GenBank/DDBJ whole genome shotgun (WGS) entry which is preliminary data.</text>
</comment>
<keyword evidence="1" id="KW-1133">Transmembrane helix</keyword>
<keyword evidence="1" id="KW-0812">Transmembrane</keyword>
<reference evidence="2" key="1">
    <citation type="submission" date="2021-02" db="EMBL/GenBank/DDBJ databases">
        <authorList>
            <person name="Nowell W R."/>
        </authorList>
    </citation>
    <scope>NUCLEOTIDE SEQUENCE</scope>
</reference>
<keyword evidence="1" id="KW-0472">Membrane</keyword>
<feature type="non-terminal residue" evidence="2">
    <location>
        <position position="27"/>
    </location>
</feature>
<dbReference type="AlphaFoldDB" id="A0A8S3KEJ0"/>
<organism evidence="2 3">
    <name type="scientific">Rotaria magnacalcarata</name>
    <dbReference type="NCBI Taxonomy" id="392030"/>
    <lineage>
        <taxon>Eukaryota</taxon>
        <taxon>Metazoa</taxon>
        <taxon>Spiralia</taxon>
        <taxon>Gnathifera</taxon>
        <taxon>Rotifera</taxon>
        <taxon>Eurotatoria</taxon>
        <taxon>Bdelloidea</taxon>
        <taxon>Philodinida</taxon>
        <taxon>Philodinidae</taxon>
        <taxon>Rotaria</taxon>
    </lineage>
</organism>
<dbReference type="EMBL" id="CAJOBI010366299">
    <property type="protein sequence ID" value="CAF5228302.1"/>
    <property type="molecule type" value="Genomic_DNA"/>
</dbReference>
<accession>A0A8S3KEJ0</accession>
<protein>
    <submittedName>
        <fullName evidence="2">Uncharacterized protein</fullName>
    </submittedName>
</protein>
<evidence type="ECO:0000313" key="2">
    <source>
        <dbReference type="EMBL" id="CAF5228302.1"/>
    </source>
</evidence>
<sequence>MVLRSSNLRIFGILALVATIVYAIFGR</sequence>
<dbReference type="Proteomes" id="UP000676336">
    <property type="component" value="Unassembled WGS sequence"/>
</dbReference>
<evidence type="ECO:0000313" key="3">
    <source>
        <dbReference type="Proteomes" id="UP000676336"/>
    </source>
</evidence>
<name>A0A8S3KEJ0_9BILA</name>
<proteinExistence type="predicted"/>
<feature type="transmembrane region" description="Helical" evidence="1">
    <location>
        <begin position="6"/>
        <end position="25"/>
    </location>
</feature>